<accession>A0A553K5F4</accession>
<feature type="transmembrane region" description="Helical" evidence="2">
    <location>
        <begin position="87"/>
        <end position="108"/>
    </location>
</feature>
<feature type="transmembrane region" description="Helical" evidence="2">
    <location>
        <begin position="174"/>
        <end position="200"/>
    </location>
</feature>
<dbReference type="PANTHER" id="PTHR35519:SF2">
    <property type="entry name" value="PH DOMAIN PROTEIN"/>
    <property type="match status" value="1"/>
</dbReference>
<reference evidence="3 4" key="1">
    <citation type="submission" date="2019-07" db="EMBL/GenBank/DDBJ databases">
        <authorList>
            <person name="Zhou L.-Y."/>
        </authorList>
    </citation>
    <scope>NUCLEOTIDE SEQUENCE [LARGE SCALE GENOMIC DNA]</scope>
    <source>
        <strain evidence="3 4">YIM 101269</strain>
    </source>
</reference>
<evidence type="ECO:0000313" key="4">
    <source>
        <dbReference type="Proteomes" id="UP000317638"/>
    </source>
</evidence>
<dbReference type="PANTHER" id="PTHR35519">
    <property type="entry name" value="MEMBRANE PROTEINS"/>
    <property type="match status" value="1"/>
</dbReference>
<feature type="compositionally biased region" description="Basic and acidic residues" evidence="1">
    <location>
        <begin position="14"/>
        <end position="38"/>
    </location>
</feature>
<dbReference type="InterPro" id="IPR025187">
    <property type="entry name" value="DUF4112"/>
</dbReference>
<evidence type="ECO:0000313" key="3">
    <source>
        <dbReference type="EMBL" id="TRY19926.1"/>
    </source>
</evidence>
<evidence type="ECO:0000256" key="2">
    <source>
        <dbReference type="SAM" id="Phobius"/>
    </source>
</evidence>
<proteinExistence type="predicted"/>
<dbReference type="Proteomes" id="UP000317638">
    <property type="component" value="Unassembled WGS sequence"/>
</dbReference>
<dbReference type="AlphaFoldDB" id="A0A553K5F4"/>
<comment type="caution">
    <text evidence="3">The sequence shown here is derived from an EMBL/GenBank/DDBJ whole genome shotgun (WGS) entry which is preliminary data.</text>
</comment>
<dbReference type="RefSeq" id="WP_143937010.1">
    <property type="nucleotide sequence ID" value="NZ_VKKG01000001.1"/>
</dbReference>
<protein>
    <submittedName>
        <fullName evidence="3">DUF4112 domain-containing protein</fullName>
    </submittedName>
</protein>
<feature type="region of interest" description="Disordered" evidence="1">
    <location>
        <begin position="1"/>
        <end position="38"/>
    </location>
</feature>
<keyword evidence="2" id="KW-0812">Transmembrane</keyword>
<dbReference type="EMBL" id="VKKG01000001">
    <property type="protein sequence ID" value="TRY19926.1"/>
    <property type="molecule type" value="Genomic_DNA"/>
</dbReference>
<keyword evidence="2" id="KW-0472">Membrane</keyword>
<keyword evidence="4" id="KW-1185">Reference proteome</keyword>
<gene>
    <name evidence="3" type="ORF">FOJ82_03335</name>
</gene>
<organism evidence="3 4">
    <name type="scientific">Tessaracoccus rhinocerotis</name>
    <dbReference type="NCBI Taxonomy" id="1689449"/>
    <lineage>
        <taxon>Bacteria</taxon>
        <taxon>Bacillati</taxon>
        <taxon>Actinomycetota</taxon>
        <taxon>Actinomycetes</taxon>
        <taxon>Propionibacteriales</taxon>
        <taxon>Propionibacteriaceae</taxon>
        <taxon>Tessaracoccus</taxon>
    </lineage>
</organism>
<dbReference type="Pfam" id="PF13430">
    <property type="entry name" value="DUF4112"/>
    <property type="match status" value="1"/>
</dbReference>
<dbReference type="OrthoDB" id="513552at2"/>
<evidence type="ECO:0000256" key="1">
    <source>
        <dbReference type="SAM" id="MobiDB-lite"/>
    </source>
</evidence>
<feature type="transmembrane region" description="Helical" evidence="2">
    <location>
        <begin position="128"/>
        <end position="147"/>
    </location>
</feature>
<sequence>MSKEPAKNPDSLEEAIRRAEAALSERGDGAPDKGRTEVSERALAEARKVMEHLPRDTPARVTRTFAHVLDSLVRVPGTNFRFGVDPLLSFIPGAGTAVGAAFGSVVLVDAARLRAPVPVLARMLGNYLIDWLLGLVPFLGGFLDMAYRSNAKNLKLLTRTIEDREQVRRASVTYWVSVAVMAAVVLAVVVGVPIALLVWLNGVLPGG</sequence>
<name>A0A553K5F4_9ACTN</name>
<keyword evidence="2" id="KW-1133">Transmembrane helix</keyword>